<organism evidence="2">
    <name type="scientific">Anguilla anguilla</name>
    <name type="common">European freshwater eel</name>
    <name type="synonym">Muraena anguilla</name>
    <dbReference type="NCBI Taxonomy" id="7936"/>
    <lineage>
        <taxon>Eukaryota</taxon>
        <taxon>Metazoa</taxon>
        <taxon>Chordata</taxon>
        <taxon>Craniata</taxon>
        <taxon>Vertebrata</taxon>
        <taxon>Euteleostomi</taxon>
        <taxon>Actinopterygii</taxon>
        <taxon>Neopterygii</taxon>
        <taxon>Teleostei</taxon>
        <taxon>Anguilliformes</taxon>
        <taxon>Anguillidae</taxon>
        <taxon>Anguilla</taxon>
    </lineage>
</organism>
<reference evidence="2" key="2">
    <citation type="journal article" date="2015" name="Fish Shellfish Immunol.">
        <title>Early steps in the European eel (Anguilla anguilla)-Vibrio vulnificus interaction in the gills: Role of the RtxA13 toxin.</title>
        <authorList>
            <person name="Callol A."/>
            <person name="Pajuelo D."/>
            <person name="Ebbesson L."/>
            <person name="Teles M."/>
            <person name="MacKenzie S."/>
            <person name="Amaro C."/>
        </authorList>
    </citation>
    <scope>NUCLEOTIDE SEQUENCE</scope>
</reference>
<dbReference type="EMBL" id="GBXM01004063">
    <property type="protein sequence ID" value="JAI04515.1"/>
    <property type="molecule type" value="Transcribed_RNA"/>
</dbReference>
<protein>
    <submittedName>
        <fullName evidence="2">Uncharacterized protein</fullName>
    </submittedName>
</protein>
<reference evidence="2" key="1">
    <citation type="submission" date="2014-11" db="EMBL/GenBank/DDBJ databases">
        <authorList>
            <person name="Amaro Gonzalez C."/>
        </authorList>
    </citation>
    <scope>NUCLEOTIDE SEQUENCE</scope>
</reference>
<evidence type="ECO:0000313" key="2">
    <source>
        <dbReference type="EMBL" id="JAI04515.1"/>
    </source>
</evidence>
<evidence type="ECO:0000256" key="1">
    <source>
        <dbReference type="SAM" id="MobiDB-lite"/>
    </source>
</evidence>
<sequence>MANLNSSLQSTMICIIFPRHLAFHIFPHTQFKVRIIGHLLCPGASNNDGEEKLQHTGSPSNLTNVNVL</sequence>
<proteinExistence type="predicted"/>
<feature type="region of interest" description="Disordered" evidence="1">
    <location>
        <begin position="47"/>
        <end position="68"/>
    </location>
</feature>
<name>A0A0E9XPE8_ANGAN</name>
<accession>A0A0E9XPE8</accession>
<dbReference type="AlphaFoldDB" id="A0A0E9XPE8"/>
<feature type="compositionally biased region" description="Polar residues" evidence="1">
    <location>
        <begin position="55"/>
        <end position="68"/>
    </location>
</feature>